<dbReference type="EMBL" id="BMLY01000005">
    <property type="protein sequence ID" value="GGP27323.1"/>
    <property type="molecule type" value="Genomic_DNA"/>
</dbReference>
<dbReference type="InterPro" id="IPR052518">
    <property type="entry name" value="CHR_Transporter"/>
</dbReference>
<dbReference type="PANTHER" id="PTHR43663:SF1">
    <property type="entry name" value="CHROMATE TRANSPORTER"/>
    <property type="match status" value="1"/>
</dbReference>
<dbReference type="Pfam" id="PF02417">
    <property type="entry name" value="Chromate_transp"/>
    <property type="match status" value="1"/>
</dbReference>
<keyword evidence="3" id="KW-1003">Cell membrane</keyword>
<comment type="subcellular location">
    <subcellularLocation>
        <location evidence="1">Cell membrane</location>
        <topology evidence="1">Multi-pass membrane protein</topology>
    </subcellularLocation>
</comment>
<evidence type="ECO:0000313" key="8">
    <source>
        <dbReference type="EMBL" id="GGP27323.1"/>
    </source>
</evidence>
<sequence>MGSLTTQITTMTDTPPVTPMPITPWTLFYTFASMGLQGFGGVMAWARRILVEDRGWVDNREFTELLALSQILPGPNICNLASILGYRWCGLRGAVAAVIGLLGPSGLIVLAIGALYEHYQNAPGVEGAVHGMTAVAVGLVFAAGVKLAQSQPRNVRGPMLGVAALIAVAVLHWPLVWVLGALIPLALVLEWHSNRSPDV</sequence>
<comment type="caution">
    <text evidence="8">The sequence shown here is derived from an EMBL/GenBank/DDBJ whole genome shotgun (WGS) entry which is preliminary data.</text>
</comment>
<evidence type="ECO:0008006" key="10">
    <source>
        <dbReference type="Google" id="ProtNLM"/>
    </source>
</evidence>
<organism evidence="8 9">
    <name type="scientific">Silvimonas amylolytica</name>
    <dbReference type="NCBI Taxonomy" id="449663"/>
    <lineage>
        <taxon>Bacteria</taxon>
        <taxon>Pseudomonadati</taxon>
        <taxon>Pseudomonadota</taxon>
        <taxon>Betaproteobacteria</taxon>
        <taxon>Neisseriales</taxon>
        <taxon>Chitinibacteraceae</taxon>
        <taxon>Silvimonas</taxon>
    </lineage>
</organism>
<evidence type="ECO:0000256" key="6">
    <source>
        <dbReference type="ARBA" id="ARBA00023136"/>
    </source>
</evidence>
<keyword evidence="4 7" id="KW-0812">Transmembrane</keyword>
<evidence type="ECO:0000313" key="9">
    <source>
        <dbReference type="Proteomes" id="UP000621859"/>
    </source>
</evidence>
<reference evidence="9" key="1">
    <citation type="journal article" date="2019" name="Int. J. Syst. Evol. Microbiol.">
        <title>The Global Catalogue of Microorganisms (GCM) 10K type strain sequencing project: providing services to taxonomists for standard genome sequencing and annotation.</title>
        <authorList>
            <consortium name="The Broad Institute Genomics Platform"/>
            <consortium name="The Broad Institute Genome Sequencing Center for Infectious Disease"/>
            <person name="Wu L."/>
            <person name="Ma J."/>
        </authorList>
    </citation>
    <scope>NUCLEOTIDE SEQUENCE [LARGE SCALE GENOMIC DNA]</scope>
    <source>
        <strain evidence="9">CGMCC 1.8860</strain>
    </source>
</reference>
<feature type="transmembrane region" description="Helical" evidence="7">
    <location>
        <begin position="128"/>
        <end position="148"/>
    </location>
</feature>
<keyword evidence="9" id="KW-1185">Reference proteome</keyword>
<evidence type="ECO:0000256" key="1">
    <source>
        <dbReference type="ARBA" id="ARBA00004651"/>
    </source>
</evidence>
<dbReference type="InterPro" id="IPR003370">
    <property type="entry name" value="Chromate_transpt"/>
</dbReference>
<feature type="transmembrane region" description="Helical" evidence="7">
    <location>
        <begin position="94"/>
        <end position="116"/>
    </location>
</feature>
<accession>A0ABQ2PPS6</accession>
<gene>
    <name evidence="8" type="ORF">GCM10010971_31420</name>
</gene>
<evidence type="ECO:0000256" key="7">
    <source>
        <dbReference type="SAM" id="Phobius"/>
    </source>
</evidence>
<keyword evidence="5 7" id="KW-1133">Transmembrane helix</keyword>
<evidence type="ECO:0000256" key="4">
    <source>
        <dbReference type="ARBA" id="ARBA00022692"/>
    </source>
</evidence>
<evidence type="ECO:0000256" key="2">
    <source>
        <dbReference type="ARBA" id="ARBA00005262"/>
    </source>
</evidence>
<dbReference type="Proteomes" id="UP000621859">
    <property type="component" value="Unassembled WGS sequence"/>
</dbReference>
<keyword evidence="6 7" id="KW-0472">Membrane</keyword>
<proteinExistence type="inferred from homology"/>
<name>A0ABQ2PPS6_9NEIS</name>
<evidence type="ECO:0000256" key="5">
    <source>
        <dbReference type="ARBA" id="ARBA00022989"/>
    </source>
</evidence>
<dbReference type="PANTHER" id="PTHR43663">
    <property type="entry name" value="CHROMATE TRANSPORT PROTEIN-RELATED"/>
    <property type="match status" value="1"/>
</dbReference>
<feature type="transmembrane region" description="Helical" evidence="7">
    <location>
        <begin position="26"/>
        <end position="46"/>
    </location>
</feature>
<evidence type="ECO:0000256" key="3">
    <source>
        <dbReference type="ARBA" id="ARBA00022475"/>
    </source>
</evidence>
<protein>
    <recommendedName>
        <fullName evidence="10">Chromate transporter</fullName>
    </recommendedName>
</protein>
<comment type="similarity">
    <text evidence="2">Belongs to the chromate ion transporter (CHR) (TC 2.A.51) family.</text>
</comment>
<feature type="transmembrane region" description="Helical" evidence="7">
    <location>
        <begin position="160"/>
        <end position="189"/>
    </location>
</feature>